<evidence type="ECO:0000256" key="2">
    <source>
        <dbReference type="SAM" id="Phobius"/>
    </source>
</evidence>
<feature type="transmembrane region" description="Helical" evidence="2">
    <location>
        <begin position="163"/>
        <end position="183"/>
    </location>
</feature>
<dbReference type="GO" id="GO:0016020">
    <property type="term" value="C:membrane"/>
    <property type="evidence" value="ECO:0007669"/>
    <property type="project" value="TreeGrafter"/>
</dbReference>
<reference evidence="4 5" key="1">
    <citation type="submission" date="2017-09" db="EMBL/GenBank/DDBJ databases">
        <authorList>
            <consortium name="International Durum Wheat Genome Sequencing Consortium (IDWGSC)"/>
            <person name="Milanesi L."/>
        </authorList>
    </citation>
    <scope>NUCLEOTIDE SEQUENCE [LARGE SCALE GENOMIC DNA]</scope>
    <source>
        <strain evidence="5">cv. Svevo</strain>
    </source>
</reference>
<feature type="domain" description="PGG" evidence="3">
    <location>
        <begin position="694"/>
        <end position="801"/>
    </location>
</feature>
<feature type="transmembrane region" description="Helical" evidence="2">
    <location>
        <begin position="701"/>
        <end position="718"/>
    </location>
</feature>
<feature type="transmembrane region" description="Helical" evidence="2">
    <location>
        <begin position="131"/>
        <end position="151"/>
    </location>
</feature>
<proteinExistence type="predicted"/>
<feature type="transmembrane region" description="Helical" evidence="2">
    <location>
        <begin position="490"/>
        <end position="507"/>
    </location>
</feature>
<feature type="domain" description="PGG" evidence="3">
    <location>
        <begin position="291"/>
        <end position="402"/>
    </location>
</feature>
<feature type="transmembrane region" description="Helical" evidence="2">
    <location>
        <begin position="948"/>
        <end position="966"/>
    </location>
</feature>
<dbReference type="PANTHER" id="PTHR24177">
    <property type="entry name" value="CASKIN"/>
    <property type="match status" value="1"/>
</dbReference>
<feature type="compositionally biased region" description="Low complexity" evidence="1">
    <location>
        <begin position="632"/>
        <end position="649"/>
    </location>
</feature>
<feature type="compositionally biased region" description="Basic and acidic residues" evidence="1">
    <location>
        <begin position="278"/>
        <end position="291"/>
    </location>
</feature>
<feature type="transmembrane region" description="Helical" evidence="2">
    <location>
        <begin position="538"/>
        <end position="558"/>
    </location>
</feature>
<feature type="compositionally biased region" description="Polar residues" evidence="1">
    <location>
        <begin position="678"/>
        <end position="687"/>
    </location>
</feature>
<dbReference type="AlphaFoldDB" id="A0A9R0ZWF6"/>
<feature type="transmembrane region" description="Helical" evidence="2">
    <location>
        <begin position="595"/>
        <end position="618"/>
    </location>
</feature>
<keyword evidence="2" id="KW-0472">Membrane</keyword>
<feature type="transmembrane region" description="Helical" evidence="2">
    <location>
        <begin position="102"/>
        <end position="122"/>
    </location>
</feature>
<feature type="transmembrane region" description="Helical" evidence="2">
    <location>
        <begin position="347"/>
        <end position="368"/>
    </location>
</feature>
<feature type="transmembrane region" description="Helical" evidence="2">
    <location>
        <begin position="570"/>
        <end position="589"/>
    </location>
</feature>
<feature type="domain" description="PGG" evidence="3">
    <location>
        <begin position="862"/>
        <end position="971"/>
    </location>
</feature>
<keyword evidence="5" id="KW-1185">Reference proteome</keyword>
<evidence type="ECO:0000313" key="5">
    <source>
        <dbReference type="Proteomes" id="UP000324705"/>
    </source>
</evidence>
<evidence type="ECO:0000256" key="1">
    <source>
        <dbReference type="SAM" id="MobiDB-lite"/>
    </source>
</evidence>
<evidence type="ECO:0000259" key="3">
    <source>
        <dbReference type="Pfam" id="PF13962"/>
    </source>
</evidence>
<dbReference type="EMBL" id="LT934124">
    <property type="protein sequence ID" value="VAI85294.1"/>
    <property type="molecule type" value="Genomic_DNA"/>
</dbReference>
<dbReference type="Gramene" id="TRITD7Bv1G052190.4">
    <property type="protein sequence ID" value="TRITD7Bv1G052190.4"/>
    <property type="gene ID" value="TRITD7Bv1G052190"/>
</dbReference>
<feature type="transmembrane region" description="Helical" evidence="2">
    <location>
        <begin position="746"/>
        <end position="766"/>
    </location>
</feature>
<feature type="domain" description="PGG" evidence="3">
    <location>
        <begin position="49"/>
        <end position="157"/>
    </location>
</feature>
<evidence type="ECO:0000313" key="4">
    <source>
        <dbReference type="EMBL" id="VAI85294.1"/>
    </source>
</evidence>
<feature type="transmembrane region" description="Helical" evidence="2">
    <location>
        <begin position="978"/>
        <end position="998"/>
    </location>
</feature>
<feature type="transmembrane region" description="Helical" evidence="2">
    <location>
        <begin position="808"/>
        <end position="828"/>
    </location>
</feature>
<feature type="region of interest" description="Disordered" evidence="1">
    <location>
        <begin position="838"/>
        <end position="859"/>
    </location>
</feature>
<feature type="region of interest" description="Disordered" evidence="1">
    <location>
        <begin position="627"/>
        <end position="694"/>
    </location>
</feature>
<name>A0A9R0ZWF6_TRITD</name>
<feature type="region of interest" description="Disordered" evidence="1">
    <location>
        <begin position="1"/>
        <end position="37"/>
    </location>
</feature>
<organism evidence="4 5">
    <name type="scientific">Triticum turgidum subsp. durum</name>
    <name type="common">Durum wheat</name>
    <name type="synonym">Triticum durum</name>
    <dbReference type="NCBI Taxonomy" id="4567"/>
    <lineage>
        <taxon>Eukaryota</taxon>
        <taxon>Viridiplantae</taxon>
        <taxon>Streptophyta</taxon>
        <taxon>Embryophyta</taxon>
        <taxon>Tracheophyta</taxon>
        <taxon>Spermatophyta</taxon>
        <taxon>Magnoliopsida</taxon>
        <taxon>Liliopsida</taxon>
        <taxon>Poales</taxon>
        <taxon>Poaceae</taxon>
        <taxon>BOP clade</taxon>
        <taxon>Pooideae</taxon>
        <taxon>Triticodae</taxon>
        <taxon>Triticeae</taxon>
        <taxon>Triticinae</taxon>
        <taxon>Triticum</taxon>
    </lineage>
</organism>
<feature type="compositionally biased region" description="Acidic residues" evidence="1">
    <location>
        <begin position="24"/>
        <end position="33"/>
    </location>
</feature>
<feature type="transmembrane region" description="Helical" evidence="2">
    <location>
        <begin position="404"/>
        <end position="423"/>
    </location>
</feature>
<feature type="transmembrane region" description="Helical" evidence="2">
    <location>
        <begin position="869"/>
        <end position="886"/>
    </location>
</feature>
<accession>A0A9R0ZWF6</accession>
<dbReference type="PANTHER" id="PTHR24177:SF447">
    <property type="entry name" value="PGG DOMAIN-CONTAINING PROTEIN"/>
    <property type="match status" value="1"/>
</dbReference>
<sequence>MEDSREQNGNAHALAAAGNTPDEPQQEGADEAEPGQLQQDGADEAELLLKLRKYLVLMAILVAAITFQAGLAPPGGFWQDSKKGRVASDIVMRSSYPRRYLVFFYFNTTAFGASLMVLILLLMRELTHKAVWLRTLQFAMILGLLGLMGAYAAGSCREVRTSVYIWVLLLGIFAYVTLHVVFFKHLAPQCLRDMFWGIRAYWKNTLGHIMTPGSGKTADEQGPAGQLEERITDGEEASNAERIADGQEASNAERITDGQEASSPERITDGQVASNAERITDEASKKREEKEDLERNRSSLLVLATLVATVTYVAGLTPPGGFWSDDNKNHIPGDPVLRDHYPRRFKAFFYCNATAFAGSLVIIIMVLSQTAVDLVVKSNALRLCVVVSLFGLMGAYAAGSCREVHTSIYVFALVATVLLYLIIQCIEPALSKLACIANTITRVKKRNKEMVQQLRTFIADLLKPPIPVKDQSDNSTPGTDGKDFQKLRTYLLLLGILAATVTFQAGLNPPGGFWTDNSDGHIAGDPILETISPKRYKAFFYCNATAFVASLAIIILLQSHLITIHAMKRYVLQTAMTLVLFGLMGAYVAGSSRKFSTSIYVFVLVLLVFVYVVLHILYERTLGNTGSTAGNTESTAGSTESTAGSTESTVGNTGVSMAETSPNPSSSEPTLEEKKDLTSQNPSSSEPTPEEKTDLQKRRKFLMLLAILAASITYQTGISPPGGFWTNGHRAGYPVFRDEFRNRYRVFFYFNATAFMASLAVILLLVNKRLCNKGLRCHALCACVLIDLISLMGAFATGSCREVSTSGYVILVVLAVFVYVIIQVLVLTPKDKWNELLRPSKHQDPSMNHTRSIHDTDSKRTEHKWRKDLMLIGTLAVTVTYQAGLLPPGGVWPDDQDGHFAGDPILHDTNLTRYNVFFYCNATAFMASMVMVILLLNNTISKHKRSLFAMKTAMVLDLLGLLGAYAAGSCRKLKTSAYIFALVIAVIIYIVIHVLLSFDEVARLAKKKGKQWVPSVPCLKTSSLLGIDSNSQPSIGRPGQGPLPV</sequence>
<dbReference type="InterPro" id="IPR026961">
    <property type="entry name" value="PGG_dom"/>
</dbReference>
<dbReference type="Proteomes" id="UP000324705">
    <property type="component" value="Chromosome 7B"/>
</dbReference>
<feature type="transmembrane region" description="Helical" evidence="2">
    <location>
        <begin position="916"/>
        <end position="936"/>
    </location>
</feature>
<feature type="transmembrane region" description="Helical" evidence="2">
    <location>
        <begin position="54"/>
        <end position="72"/>
    </location>
</feature>
<gene>
    <name evidence="4" type="ORF">TRITD_7Bv1G052190</name>
</gene>
<feature type="transmembrane region" description="Helical" evidence="2">
    <location>
        <begin position="300"/>
        <end position="317"/>
    </location>
</feature>
<dbReference type="Pfam" id="PF13962">
    <property type="entry name" value="PGG"/>
    <property type="match status" value="5"/>
</dbReference>
<feature type="transmembrane region" description="Helical" evidence="2">
    <location>
        <begin position="778"/>
        <end position="796"/>
    </location>
</feature>
<feature type="transmembrane region" description="Helical" evidence="2">
    <location>
        <begin position="380"/>
        <end position="398"/>
    </location>
</feature>
<feature type="region of interest" description="Disordered" evidence="1">
    <location>
        <begin position="233"/>
        <end position="291"/>
    </location>
</feature>
<protein>
    <recommendedName>
        <fullName evidence="3">PGG domain-containing protein</fullName>
    </recommendedName>
</protein>
<feature type="domain" description="PGG" evidence="3">
    <location>
        <begin position="483"/>
        <end position="593"/>
    </location>
</feature>
<keyword evidence="2" id="KW-0812">Transmembrane</keyword>
<keyword evidence="2" id="KW-1133">Transmembrane helix</keyword>
<feature type="compositionally biased region" description="Low complexity" evidence="1">
    <location>
        <begin position="8"/>
        <end position="19"/>
    </location>
</feature>
<feature type="compositionally biased region" description="Low complexity" evidence="1">
    <location>
        <begin position="659"/>
        <end position="669"/>
    </location>
</feature>